<comment type="similarity">
    <text evidence="1">Belongs to the glycosyltransferase 10 family.</text>
</comment>
<evidence type="ECO:0000313" key="7">
    <source>
        <dbReference type="Proteomes" id="UP000031572"/>
    </source>
</evidence>
<evidence type="ECO:0000256" key="3">
    <source>
        <dbReference type="ARBA" id="ARBA00022679"/>
    </source>
</evidence>
<feature type="domain" description="Fucosyltransferase C-terminal" evidence="4">
    <location>
        <begin position="222"/>
        <end position="297"/>
    </location>
</feature>
<dbReference type="OrthoDB" id="9791032at2"/>
<dbReference type="InterPro" id="IPR055270">
    <property type="entry name" value="Glyco_tran_10_C"/>
</dbReference>
<keyword evidence="2" id="KW-0328">Glycosyltransferase</keyword>
<evidence type="ECO:0000313" key="5">
    <source>
        <dbReference type="EMBL" id="KIF82727.1"/>
    </source>
</evidence>
<protein>
    <recommendedName>
        <fullName evidence="4">Fucosyltransferase C-terminal domain-containing protein</fullName>
    </recommendedName>
</protein>
<evidence type="ECO:0000256" key="2">
    <source>
        <dbReference type="ARBA" id="ARBA00022676"/>
    </source>
</evidence>
<comment type="caution">
    <text evidence="6">The sequence shown here is derived from an EMBL/GenBank/DDBJ whole genome shotgun (WGS) entry which is preliminary data.</text>
</comment>
<evidence type="ECO:0000313" key="6">
    <source>
        <dbReference type="EMBL" id="KIF84177.1"/>
    </source>
</evidence>
<dbReference type="PANTHER" id="PTHR11929:SF194">
    <property type="entry name" value="ALPHA-(1,3)-FUCOSYLTRANSFERASE 10"/>
    <property type="match status" value="1"/>
</dbReference>
<dbReference type="PANTHER" id="PTHR11929">
    <property type="entry name" value="ALPHA- 1,3 -FUCOSYLTRANSFERASE"/>
    <property type="match status" value="1"/>
</dbReference>
<dbReference type="Pfam" id="PF00852">
    <property type="entry name" value="Glyco_transf_10"/>
    <property type="match status" value="1"/>
</dbReference>
<dbReference type="InterPro" id="IPR038577">
    <property type="entry name" value="GT10-like_C_sf"/>
</dbReference>
<dbReference type="InterPro" id="IPR001503">
    <property type="entry name" value="Glyco_trans_10"/>
</dbReference>
<gene>
    <name evidence="6" type="ORF">TSA66_00155</name>
    <name evidence="5" type="ORF">TSA66_20885</name>
</gene>
<dbReference type="Gene3D" id="3.40.50.11660">
    <property type="entry name" value="Glycosyl transferase family 10, C-terminal domain"/>
    <property type="match status" value="1"/>
</dbReference>
<dbReference type="STRING" id="709839.TSA66_00155"/>
<evidence type="ECO:0000256" key="1">
    <source>
        <dbReference type="ARBA" id="ARBA00008919"/>
    </source>
</evidence>
<proteinExistence type="inferred from homology"/>
<dbReference type="EMBL" id="JWJG01000002">
    <property type="protein sequence ID" value="KIF84177.1"/>
    <property type="molecule type" value="Genomic_DNA"/>
</dbReference>
<dbReference type="RefSeq" id="WP_040038477.1">
    <property type="nucleotide sequence ID" value="NZ_JWJG01000002.1"/>
</dbReference>
<accession>A0A0C1YU20</accession>
<dbReference type="GO" id="GO:0016020">
    <property type="term" value="C:membrane"/>
    <property type="evidence" value="ECO:0007669"/>
    <property type="project" value="InterPro"/>
</dbReference>
<reference evidence="6 7" key="1">
    <citation type="submission" date="2014-12" db="EMBL/GenBank/DDBJ databases">
        <title>Denitrispirillum autotrophicum gen. nov., sp. nov., Denitrifying, Facultatively Autotrophic Bacteria Isolated from Rice Paddy Soil.</title>
        <authorList>
            <person name="Ishii S."/>
            <person name="Ashida N."/>
            <person name="Ohno H."/>
            <person name="Otsuka S."/>
            <person name="Yokota A."/>
            <person name="Senoo K."/>
        </authorList>
    </citation>
    <scope>NUCLEOTIDE SEQUENCE [LARGE SCALE GENOMIC DNA]</scope>
    <source>
        <strain evidence="6 7">TSA66</strain>
    </source>
</reference>
<keyword evidence="7" id="KW-1185">Reference proteome</keyword>
<dbReference type="EMBL" id="JWJG01000028">
    <property type="protein sequence ID" value="KIF82727.1"/>
    <property type="molecule type" value="Genomic_DNA"/>
</dbReference>
<keyword evidence="3" id="KW-0808">Transferase</keyword>
<dbReference type="SUPFAM" id="SSF53756">
    <property type="entry name" value="UDP-Glycosyltransferase/glycogen phosphorylase"/>
    <property type="match status" value="1"/>
</dbReference>
<sequence>MKHAFLRAGGLTKNLIFDLSNPNNRDNCFEPYVKLKEALATINYMIDTADTVCDQPVAFEIHQDVQLLSASPINYLLMFETHCIKPENYDPNNWNRYRKIFTWNDSLIDGVKFIKLDFPNPIMLPDVDGFAKRDNLCCMIAGNKAVNLWDERELYSERVRVIRWFEKNAPSDFRLYGTEWNMPAAAPGVIGRLSKKAWRYISRFVGLTPFPSYCGKVEHKREVLLRTRFAICYENVRDLPGYITEKIFDCFFSGCVPVYWGANNITDYIPKNCFIDRREFSDTAAVYEYINSMSEDTFRCYQQSIANFLNSSAAYRFSSQAFAETVVKTIEQDLGCA</sequence>
<dbReference type="GO" id="GO:0046920">
    <property type="term" value="F:alpha-(1-&gt;3)-fucosyltransferase activity"/>
    <property type="evidence" value="ECO:0007669"/>
    <property type="project" value="TreeGrafter"/>
</dbReference>
<organism evidence="6 7">
    <name type="scientific">Noviherbaspirillum autotrophicum</name>
    <dbReference type="NCBI Taxonomy" id="709839"/>
    <lineage>
        <taxon>Bacteria</taxon>
        <taxon>Pseudomonadati</taxon>
        <taxon>Pseudomonadota</taxon>
        <taxon>Betaproteobacteria</taxon>
        <taxon>Burkholderiales</taxon>
        <taxon>Oxalobacteraceae</taxon>
        <taxon>Noviherbaspirillum</taxon>
    </lineage>
</organism>
<dbReference type="AlphaFoldDB" id="A0A0C1YU20"/>
<name>A0A0C1YU20_9BURK</name>
<dbReference type="Proteomes" id="UP000031572">
    <property type="component" value="Unassembled WGS sequence"/>
</dbReference>
<evidence type="ECO:0000259" key="4">
    <source>
        <dbReference type="Pfam" id="PF00852"/>
    </source>
</evidence>